<dbReference type="GO" id="GO:0016324">
    <property type="term" value="C:apical plasma membrane"/>
    <property type="evidence" value="ECO:0007669"/>
    <property type="project" value="TreeGrafter"/>
</dbReference>
<keyword evidence="4" id="KW-1185">Reference proteome</keyword>
<dbReference type="SUPFAM" id="SSF50156">
    <property type="entry name" value="PDZ domain-like"/>
    <property type="match status" value="1"/>
</dbReference>
<dbReference type="GO" id="GO:0000226">
    <property type="term" value="P:microtubule cytoskeleton organization"/>
    <property type="evidence" value="ECO:0007669"/>
    <property type="project" value="TreeGrafter"/>
</dbReference>
<dbReference type="AlphaFoldDB" id="A0A0C2CT89"/>
<dbReference type="GO" id="GO:0030010">
    <property type="term" value="P:establishment of cell polarity"/>
    <property type="evidence" value="ECO:0007669"/>
    <property type="project" value="TreeGrafter"/>
</dbReference>
<dbReference type="GO" id="GO:0043296">
    <property type="term" value="C:apical junction complex"/>
    <property type="evidence" value="ECO:0007669"/>
    <property type="project" value="TreeGrafter"/>
</dbReference>
<feature type="domain" description="PDZ" evidence="2">
    <location>
        <begin position="113"/>
        <end position="201"/>
    </location>
</feature>
<dbReference type="InterPro" id="IPR036034">
    <property type="entry name" value="PDZ_sf"/>
</dbReference>
<dbReference type="Pfam" id="PF00595">
    <property type="entry name" value="PDZ"/>
    <property type="match status" value="1"/>
</dbReference>
<dbReference type="GO" id="GO:0005938">
    <property type="term" value="C:cell cortex"/>
    <property type="evidence" value="ECO:0007669"/>
    <property type="project" value="TreeGrafter"/>
</dbReference>
<dbReference type="InterPro" id="IPR001478">
    <property type="entry name" value="PDZ"/>
</dbReference>
<protein>
    <submittedName>
        <fullName evidence="3">PDZ/DHR/GLGF domain protein</fullName>
    </submittedName>
</protein>
<evidence type="ECO:0000313" key="4">
    <source>
        <dbReference type="Proteomes" id="UP000054047"/>
    </source>
</evidence>
<dbReference type="GO" id="GO:0005912">
    <property type="term" value="C:adherens junction"/>
    <property type="evidence" value="ECO:0007669"/>
    <property type="project" value="TreeGrafter"/>
</dbReference>
<organism evidence="3 4">
    <name type="scientific">Ancylostoma duodenale</name>
    <dbReference type="NCBI Taxonomy" id="51022"/>
    <lineage>
        <taxon>Eukaryota</taxon>
        <taxon>Metazoa</taxon>
        <taxon>Ecdysozoa</taxon>
        <taxon>Nematoda</taxon>
        <taxon>Chromadorea</taxon>
        <taxon>Rhabditida</taxon>
        <taxon>Rhabditina</taxon>
        <taxon>Rhabditomorpha</taxon>
        <taxon>Strongyloidea</taxon>
        <taxon>Ancylostomatidae</taxon>
        <taxon>Ancylostomatinae</taxon>
        <taxon>Ancylostoma</taxon>
    </lineage>
</organism>
<feature type="compositionally biased region" description="Polar residues" evidence="1">
    <location>
        <begin position="74"/>
        <end position="84"/>
    </location>
</feature>
<dbReference type="GO" id="GO:0007155">
    <property type="term" value="P:cell adhesion"/>
    <property type="evidence" value="ECO:0007669"/>
    <property type="project" value="TreeGrafter"/>
</dbReference>
<dbReference type="SMART" id="SM00228">
    <property type="entry name" value="PDZ"/>
    <property type="match status" value="1"/>
</dbReference>
<evidence type="ECO:0000313" key="3">
    <source>
        <dbReference type="EMBL" id="KIH53017.1"/>
    </source>
</evidence>
<dbReference type="PROSITE" id="PS50106">
    <property type="entry name" value="PDZ"/>
    <property type="match status" value="1"/>
</dbReference>
<proteinExistence type="predicted"/>
<evidence type="ECO:0000256" key="1">
    <source>
        <dbReference type="SAM" id="MobiDB-lite"/>
    </source>
</evidence>
<reference evidence="3 4" key="1">
    <citation type="submission" date="2013-12" db="EMBL/GenBank/DDBJ databases">
        <title>Draft genome of the parsitic nematode Ancylostoma duodenale.</title>
        <authorList>
            <person name="Mitreva M."/>
        </authorList>
    </citation>
    <scope>NUCLEOTIDE SEQUENCE [LARGE SCALE GENOMIC DNA]</scope>
    <source>
        <strain evidence="3 4">Zhejiang</strain>
    </source>
</reference>
<feature type="compositionally biased region" description="Basic and acidic residues" evidence="1">
    <location>
        <begin position="45"/>
        <end position="56"/>
    </location>
</feature>
<feature type="compositionally biased region" description="Basic and acidic residues" evidence="1">
    <location>
        <begin position="267"/>
        <end position="305"/>
    </location>
</feature>
<dbReference type="Gene3D" id="2.30.42.10">
    <property type="match status" value="1"/>
</dbReference>
<dbReference type="GO" id="GO:0008104">
    <property type="term" value="P:intracellular protein localization"/>
    <property type="evidence" value="ECO:0007669"/>
    <property type="project" value="TreeGrafter"/>
</dbReference>
<dbReference type="GO" id="GO:0035091">
    <property type="term" value="F:phosphatidylinositol binding"/>
    <property type="evidence" value="ECO:0007669"/>
    <property type="project" value="TreeGrafter"/>
</dbReference>
<sequence length="305" mass="33187">MGGINGEPTAELTQAEVVDRLKKAGVGEAVTFLVSRVVQQEEEDEKKSSSSERENRPPTPTAAVVKRESEDSKATTSASTVTIPSNPDVEELELVIPLNDTGSAGLGVSLKARVTVRTNGTRQDCGIFIKNKEGYAEQERVLHGGAAHKDGRLRVNDRIVGIEELRLDGESNATASEAVSRRLKAIGPTAKHVRLFIQRARTFEGRRSVSQPQEVSRVSVDSEGPSRISVVATESTSSEEKPSPMEGLDSDFGRLDESEMANVSDPFSREAPTRKSMSEKRGMGASNDPHHIKLFQDIKHQRQTS</sequence>
<dbReference type="Proteomes" id="UP000054047">
    <property type="component" value="Unassembled WGS sequence"/>
</dbReference>
<name>A0A0C2CT89_9BILA</name>
<gene>
    <name evidence="3" type="ORF">ANCDUO_16865</name>
</gene>
<dbReference type="PANTHER" id="PTHR16484">
    <property type="entry name" value="PARTITIONING DEFECTIVE 3 RELATED"/>
    <property type="match status" value="1"/>
</dbReference>
<evidence type="ECO:0000259" key="2">
    <source>
        <dbReference type="PROSITE" id="PS50106"/>
    </source>
</evidence>
<dbReference type="EMBL" id="KN742230">
    <property type="protein sequence ID" value="KIH53017.1"/>
    <property type="molecule type" value="Genomic_DNA"/>
</dbReference>
<dbReference type="OrthoDB" id="6264899at2759"/>
<dbReference type="InterPro" id="IPR052213">
    <property type="entry name" value="PAR3"/>
</dbReference>
<feature type="non-terminal residue" evidence="3">
    <location>
        <position position="305"/>
    </location>
</feature>
<feature type="region of interest" description="Disordered" evidence="1">
    <location>
        <begin position="36"/>
        <end position="84"/>
    </location>
</feature>
<dbReference type="PANTHER" id="PTHR16484:SF17">
    <property type="entry name" value="BAZOOKA, ISOFORM B"/>
    <property type="match status" value="1"/>
</dbReference>
<dbReference type="GO" id="GO:0051660">
    <property type="term" value="P:establishment of centrosome localization"/>
    <property type="evidence" value="ECO:0007669"/>
    <property type="project" value="TreeGrafter"/>
</dbReference>
<feature type="region of interest" description="Disordered" evidence="1">
    <location>
        <begin position="204"/>
        <end position="305"/>
    </location>
</feature>
<dbReference type="GO" id="GO:0045197">
    <property type="term" value="P:establishment or maintenance of epithelial cell apical/basal polarity"/>
    <property type="evidence" value="ECO:0007669"/>
    <property type="project" value="TreeGrafter"/>
</dbReference>
<accession>A0A0C2CT89</accession>